<dbReference type="Pfam" id="PF00415">
    <property type="entry name" value="RCC1"/>
    <property type="match status" value="2"/>
</dbReference>
<dbReference type="SUPFAM" id="SSF50985">
    <property type="entry name" value="RCC1/BLIP-II"/>
    <property type="match status" value="1"/>
</dbReference>
<keyword evidence="3" id="KW-1185">Reference proteome</keyword>
<feature type="repeat" description="RCC1" evidence="1">
    <location>
        <begin position="130"/>
        <end position="180"/>
    </location>
</feature>
<dbReference type="PROSITE" id="PS00626">
    <property type="entry name" value="RCC1_2"/>
    <property type="match status" value="2"/>
</dbReference>
<sequence length="271" mass="30937">MEVIDVAASKGYIYVISKDHKFYYWNYNKNLAHLKLFNDDKKDNQEVIEYSVLHNNKKIKFNRVFSGKYHTFLLDEEKHVYGFGANQWGQLGTTFDTDEEEPVLIKELIQTPIKEIACGNFHSLFLSESGNVFACGKNDRYQIGFNSESGSILSPKELKPIKNCVHIACGANHSMAIVNNNYYSNFVNNKHETTTNNKIYIEDVSDSLQYILYGWGDGESYNLGTGSNTCKNILKSIDFKIFVNKYCRPRKVAIQLKSVEAGNGFTLLLTK</sequence>
<dbReference type="EMBL" id="MCFH01000053">
    <property type="protein sequence ID" value="ORX43387.1"/>
    <property type="molecule type" value="Genomic_DNA"/>
</dbReference>
<proteinExistence type="predicted"/>
<dbReference type="PANTHER" id="PTHR45982:SF1">
    <property type="entry name" value="REGULATOR OF CHROMOSOME CONDENSATION"/>
    <property type="match status" value="1"/>
</dbReference>
<dbReference type="Proteomes" id="UP000193719">
    <property type="component" value="Unassembled WGS sequence"/>
</dbReference>
<name>A0A1Y1UY83_9FUNG</name>
<dbReference type="GO" id="GO:0005737">
    <property type="term" value="C:cytoplasm"/>
    <property type="evidence" value="ECO:0007669"/>
    <property type="project" value="TreeGrafter"/>
</dbReference>
<dbReference type="AlphaFoldDB" id="A0A1Y1UY83"/>
<evidence type="ECO:0000313" key="2">
    <source>
        <dbReference type="EMBL" id="ORX43387.1"/>
    </source>
</evidence>
<dbReference type="OrthoDB" id="5370059at2759"/>
<dbReference type="InterPro" id="IPR000408">
    <property type="entry name" value="Reg_chr_condens"/>
</dbReference>
<dbReference type="PROSITE" id="PS50012">
    <property type="entry name" value="RCC1_3"/>
    <property type="match status" value="3"/>
</dbReference>
<dbReference type="InterPro" id="IPR009091">
    <property type="entry name" value="RCC1/BLIP-II"/>
</dbReference>
<dbReference type="Gene3D" id="2.130.10.30">
    <property type="entry name" value="Regulator of chromosome condensation 1/beta-lactamase-inhibitor protein II"/>
    <property type="match status" value="1"/>
</dbReference>
<evidence type="ECO:0000313" key="3">
    <source>
        <dbReference type="Proteomes" id="UP000193719"/>
    </source>
</evidence>
<feature type="repeat" description="RCC1" evidence="1">
    <location>
        <begin position="210"/>
        <end position="271"/>
    </location>
</feature>
<dbReference type="STRING" id="1754191.A0A1Y1UY83"/>
<reference evidence="2 3" key="1">
    <citation type="submission" date="2016-08" db="EMBL/GenBank/DDBJ databases">
        <title>Genomes of anaerobic fungi encode conserved fungal cellulosomes for biomass hydrolysis.</title>
        <authorList>
            <consortium name="DOE Joint Genome Institute"/>
            <person name="Haitjema C.H."/>
            <person name="Gilmore S.P."/>
            <person name="Henske J.K."/>
            <person name="Solomon K.V."/>
            <person name="De Groot R."/>
            <person name="Kuo A."/>
            <person name="Mondo S.J."/>
            <person name="Salamov A.A."/>
            <person name="Labutti K."/>
            <person name="Zhao Z."/>
            <person name="Chiniquy J."/>
            <person name="Barry K."/>
            <person name="Brewer H.M."/>
            <person name="Purvine S.O."/>
            <person name="Wright A.T."/>
            <person name="Boxma B."/>
            <person name="Van Alen T."/>
            <person name="Hackstein J.H."/>
            <person name="Baker S.E."/>
            <person name="Grigoriev I.V."/>
            <person name="O'Malley M.A."/>
        </authorList>
    </citation>
    <scope>NUCLEOTIDE SEQUENCE [LARGE SCALE GENOMIC DNA]</scope>
    <source>
        <strain evidence="3">finn</strain>
    </source>
</reference>
<dbReference type="InterPro" id="IPR051553">
    <property type="entry name" value="Ran_GTPase-activating"/>
</dbReference>
<accession>A0A1Y1UY83</accession>
<feature type="repeat" description="RCC1" evidence="1">
    <location>
        <begin position="78"/>
        <end position="129"/>
    </location>
</feature>
<evidence type="ECO:0000256" key="1">
    <source>
        <dbReference type="PROSITE-ProRule" id="PRU00235"/>
    </source>
</evidence>
<gene>
    <name evidence="2" type="ORF">BCR36DRAFT_144025</name>
</gene>
<protein>
    <submittedName>
        <fullName evidence="2">RCC1/BLIP-II protein</fullName>
    </submittedName>
</protein>
<dbReference type="GO" id="GO:0005085">
    <property type="term" value="F:guanyl-nucleotide exchange factor activity"/>
    <property type="evidence" value="ECO:0007669"/>
    <property type="project" value="TreeGrafter"/>
</dbReference>
<organism evidence="2 3">
    <name type="scientific">Piromyces finnis</name>
    <dbReference type="NCBI Taxonomy" id="1754191"/>
    <lineage>
        <taxon>Eukaryota</taxon>
        <taxon>Fungi</taxon>
        <taxon>Fungi incertae sedis</taxon>
        <taxon>Chytridiomycota</taxon>
        <taxon>Chytridiomycota incertae sedis</taxon>
        <taxon>Neocallimastigomycetes</taxon>
        <taxon>Neocallimastigales</taxon>
        <taxon>Neocallimastigaceae</taxon>
        <taxon>Piromyces</taxon>
    </lineage>
</organism>
<reference evidence="2 3" key="2">
    <citation type="submission" date="2016-08" db="EMBL/GenBank/DDBJ databases">
        <title>Pervasive Adenine N6-methylation of Active Genes in Fungi.</title>
        <authorList>
            <consortium name="DOE Joint Genome Institute"/>
            <person name="Mondo S.J."/>
            <person name="Dannebaum R.O."/>
            <person name="Kuo R.C."/>
            <person name="Labutti K."/>
            <person name="Haridas S."/>
            <person name="Kuo A."/>
            <person name="Salamov A."/>
            <person name="Ahrendt S.R."/>
            <person name="Lipzen A."/>
            <person name="Sullivan W."/>
            <person name="Andreopoulos W.B."/>
            <person name="Clum A."/>
            <person name="Lindquist E."/>
            <person name="Daum C."/>
            <person name="Ramamoorthy G.K."/>
            <person name="Gryganskyi A."/>
            <person name="Culley D."/>
            <person name="Magnuson J.K."/>
            <person name="James T.Y."/>
            <person name="O'Malley M.A."/>
            <person name="Stajich J.E."/>
            <person name="Spatafora J.W."/>
            <person name="Visel A."/>
            <person name="Grigoriev I.V."/>
        </authorList>
    </citation>
    <scope>NUCLEOTIDE SEQUENCE [LARGE SCALE GENOMIC DNA]</scope>
    <source>
        <strain evidence="3">finn</strain>
    </source>
</reference>
<comment type="caution">
    <text evidence="2">The sequence shown here is derived from an EMBL/GenBank/DDBJ whole genome shotgun (WGS) entry which is preliminary data.</text>
</comment>
<dbReference type="PANTHER" id="PTHR45982">
    <property type="entry name" value="REGULATOR OF CHROMOSOME CONDENSATION"/>
    <property type="match status" value="1"/>
</dbReference>